<dbReference type="EMBL" id="NVOI01000066">
    <property type="protein sequence ID" value="PGG89686.1"/>
    <property type="molecule type" value="Genomic_DNA"/>
</dbReference>
<protein>
    <submittedName>
        <fullName evidence="1">Uncharacterized protein</fullName>
    </submittedName>
</protein>
<name>A0A2B5C0D2_9BACI</name>
<proteinExistence type="predicted"/>
<comment type="caution">
    <text evidence="1">The sequence shown here is derived from an EMBL/GenBank/DDBJ whole genome shotgun (WGS) entry which is preliminary data.</text>
</comment>
<dbReference type="AlphaFoldDB" id="A0A2B5C0D2"/>
<organism evidence="1 2">
    <name type="scientific">Bacillus toyonensis</name>
    <dbReference type="NCBI Taxonomy" id="155322"/>
    <lineage>
        <taxon>Bacteria</taxon>
        <taxon>Bacillati</taxon>
        <taxon>Bacillota</taxon>
        <taxon>Bacilli</taxon>
        <taxon>Bacillales</taxon>
        <taxon>Bacillaceae</taxon>
        <taxon>Bacillus</taxon>
        <taxon>Bacillus cereus group</taxon>
    </lineage>
</organism>
<evidence type="ECO:0000313" key="2">
    <source>
        <dbReference type="Proteomes" id="UP000225320"/>
    </source>
</evidence>
<reference evidence="1 2" key="1">
    <citation type="submission" date="2017-09" db="EMBL/GenBank/DDBJ databases">
        <title>Large-scale bioinformatics analysis of Bacillus genomes uncovers conserved roles of natural products in bacterial physiology.</title>
        <authorList>
            <consortium name="Agbiome Team Llc"/>
            <person name="Bleich R.M."/>
            <person name="Grubbs K.J."/>
            <person name="Santa Maria K.C."/>
            <person name="Allen S.E."/>
            <person name="Farag S."/>
            <person name="Shank E.A."/>
            <person name="Bowers A."/>
        </authorList>
    </citation>
    <scope>NUCLEOTIDE SEQUENCE [LARGE SCALE GENOMIC DNA]</scope>
    <source>
        <strain evidence="1 2">AFS094862</strain>
    </source>
</reference>
<accession>A0A2B5C0D2</accession>
<evidence type="ECO:0000313" key="1">
    <source>
        <dbReference type="EMBL" id="PGG89686.1"/>
    </source>
</evidence>
<sequence length="59" mass="7112">MGVTWNDRGRNKRLLLIWIVGKTIDVKHKRVRINVTFTYLSRKINFFRDNFTQNCSNNI</sequence>
<dbReference type="Proteomes" id="UP000225320">
    <property type="component" value="Unassembled WGS sequence"/>
</dbReference>
<gene>
    <name evidence="1" type="ORF">CON73_17615</name>
</gene>